<keyword evidence="2" id="KW-1185">Reference proteome</keyword>
<dbReference type="AlphaFoldDB" id="A0AAV2NZY7"/>
<dbReference type="EMBL" id="OZ034828">
    <property type="protein sequence ID" value="CAL1684895.1"/>
    <property type="molecule type" value="Genomic_DNA"/>
</dbReference>
<accession>A0AAV2NZY7</accession>
<reference evidence="1" key="1">
    <citation type="submission" date="2024-04" db="EMBL/GenBank/DDBJ databases">
        <authorList>
            <consortium name="Molecular Ecology Group"/>
        </authorList>
    </citation>
    <scope>NUCLEOTIDE SEQUENCE</scope>
</reference>
<sequence length="229" mass="26516">MTHDSMGNNYTDYTEYFNDMSRPFTYGGLCELVAAGQQFEFFSRSSKLYKSFGDQRHPVLRPRFTQNLSNGHFDAYLPQSEEVSTTLLLSQPNINSQFLQSTSCSFPKKTTGKRRVRYTNNKRKKQLKDAARNYARNNPGVNRAAVARYQQTHPEVHRTAVSKYQQYHPEVHRAAQSRYDLSNPGRREERRQIPWKVKAHSGMAYDPEVTYETDSTLSLGTDEQQMPVL</sequence>
<evidence type="ECO:0000313" key="2">
    <source>
        <dbReference type="Proteomes" id="UP001497644"/>
    </source>
</evidence>
<evidence type="ECO:0000313" key="1">
    <source>
        <dbReference type="EMBL" id="CAL1684895.1"/>
    </source>
</evidence>
<name>A0AAV2NZY7_9HYME</name>
<gene>
    <name evidence="1" type="ORF">LPLAT_LOCUS10418</name>
</gene>
<dbReference type="Proteomes" id="UP001497644">
    <property type="component" value="Chromosome 5"/>
</dbReference>
<organism evidence="1 2">
    <name type="scientific">Lasius platythorax</name>
    <dbReference type="NCBI Taxonomy" id="488582"/>
    <lineage>
        <taxon>Eukaryota</taxon>
        <taxon>Metazoa</taxon>
        <taxon>Ecdysozoa</taxon>
        <taxon>Arthropoda</taxon>
        <taxon>Hexapoda</taxon>
        <taxon>Insecta</taxon>
        <taxon>Pterygota</taxon>
        <taxon>Neoptera</taxon>
        <taxon>Endopterygota</taxon>
        <taxon>Hymenoptera</taxon>
        <taxon>Apocrita</taxon>
        <taxon>Aculeata</taxon>
        <taxon>Formicoidea</taxon>
        <taxon>Formicidae</taxon>
        <taxon>Formicinae</taxon>
        <taxon>Lasius</taxon>
        <taxon>Lasius</taxon>
    </lineage>
</organism>
<proteinExistence type="predicted"/>
<protein>
    <submittedName>
        <fullName evidence="1">Uncharacterized protein</fullName>
    </submittedName>
</protein>